<keyword evidence="9" id="KW-0694">RNA-binding</keyword>
<evidence type="ECO:0000256" key="5">
    <source>
        <dbReference type="ARBA" id="ARBA00022917"/>
    </source>
</evidence>
<dbReference type="GO" id="GO:0004831">
    <property type="term" value="F:tyrosine-tRNA ligase activity"/>
    <property type="evidence" value="ECO:0007669"/>
    <property type="project" value="UniProtKB-UniRule"/>
</dbReference>
<dbReference type="InterPro" id="IPR014729">
    <property type="entry name" value="Rossmann-like_a/b/a_fold"/>
</dbReference>
<dbReference type="STRING" id="1798553.A3H70_04870"/>
<dbReference type="PRINTS" id="PR01040">
    <property type="entry name" value="TRNASYNTHTYR"/>
</dbReference>
<gene>
    <name evidence="12" type="ORF">A3H70_04870</name>
</gene>
<evidence type="ECO:0000256" key="8">
    <source>
        <dbReference type="NCBIfam" id="TIGR00234"/>
    </source>
</evidence>
<protein>
    <recommendedName>
        <fullName evidence="1 8">Tyrosine--tRNA ligase</fullName>
        <ecNumber evidence="1 8">6.1.1.1</ecNumber>
    </recommendedName>
</protein>
<dbReference type="InterPro" id="IPR002307">
    <property type="entry name" value="Tyr-tRNA-ligase"/>
</dbReference>
<reference evidence="12 13" key="1">
    <citation type="journal article" date="2016" name="Nat. Commun.">
        <title>Thousands of microbial genomes shed light on interconnected biogeochemical processes in an aquifer system.</title>
        <authorList>
            <person name="Anantharaman K."/>
            <person name="Brown C.T."/>
            <person name="Hug L.A."/>
            <person name="Sharon I."/>
            <person name="Castelle C.J."/>
            <person name="Probst A.J."/>
            <person name="Thomas B.C."/>
            <person name="Singh A."/>
            <person name="Wilkins M.J."/>
            <person name="Karaoz U."/>
            <person name="Brodie E.L."/>
            <person name="Williams K.H."/>
            <person name="Hubbard S.S."/>
            <person name="Banfield J.F."/>
        </authorList>
    </citation>
    <scope>NUCLEOTIDE SEQUENCE [LARGE SCALE GENOMIC DNA]</scope>
</reference>
<evidence type="ECO:0000256" key="7">
    <source>
        <dbReference type="ARBA" id="ARBA00048248"/>
    </source>
</evidence>
<keyword evidence="3 10" id="KW-0547">Nucleotide-binding</keyword>
<dbReference type="PROSITE" id="PS50889">
    <property type="entry name" value="S4"/>
    <property type="match status" value="1"/>
</dbReference>
<evidence type="ECO:0000259" key="11">
    <source>
        <dbReference type="SMART" id="SM00363"/>
    </source>
</evidence>
<name>A0A1G2BTX4_9BACT</name>
<evidence type="ECO:0000256" key="3">
    <source>
        <dbReference type="ARBA" id="ARBA00022741"/>
    </source>
</evidence>
<dbReference type="CDD" id="cd00805">
    <property type="entry name" value="TyrRS_core"/>
    <property type="match status" value="1"/>
</dbReference>
<evidence type="ECO:0000256" key="6">
    <source>
        <dbReference type="ARBA" id="ARBA00023146"/>
    </source>
</evidence>
<accession>A0A1G2BTX4</accession>
<evidence type="ECO:0000256" key="1">
    <source>
        <dbReference type="ARBA" id="ARBA00013160"/>
    </source>
</evidence>
<dbReference type="SUPFAM" id="SSF52374">
    <property type="entry name" value="Nucleotidylyl transferase"/>
    <property type="match status" value="1"/>
</dbReference>
<comment type="catalytic activity">
    <reaction evidence="7">
        <text>tRNA(Tyr) + L-tyrosine + ATP = L-tyrosyl-tRNA(Tyr) + AMP + diphosphate + H(+)</text>
        <dbReference type="Rhea" id="RHEA:10220"/>
        <dbReference type="Rhea" id="RHEA-COMP:9706"/>
        <dbReference type="Rhea" id="RHEA-COMP:9707"/>
        <dbReference type="ChEBI" id="CHEBI:15378"/>
        <dbReference type="ChEBI" id="CHEBI:30616"/>
        <dbReference type="ChEBI" id="CHEBI:33019"/>
        <dbReference type="ChEBI" id="CHEBI:58315"/>
        <dbReference type="ChEBI" id="CHEBI:78442"/>
        <dbReference type="ChEBI" id="CHEBI:78536"/>
        <dbReference type="ChEBI" id="CHEBI:456215"/>
        <dbReference type="EC" id="6.1.1.1"/>
    </reaction>
</comment>
<keyword evidence="2 10" id="KW-0436">Ligase</keyword>
<dbReference type="Gene3D" id="3.40.50.620">
    <property type="entry name" value="HUPs"/>
    <property type="match status" value="1"/>
</dbReference>
<evidence type="ECO:0000256" key="4">
    <source>
        <dbReference type="ARBA" id="ARBA00022840"/>
    </source>
</evidence>
<proteinExistence type="inferred from homology"/>
<evidence type="ECO:0000256" key="9">
    <source>
        <dbReference type="PROSITE-ProRule" id="PRU00182"/>
    </source>
</evidence>
<evidence type="ECO:0000313" key="12">
    <source>
        <dbReference type="EMBL" id="OGY91810.1"/>
    </source>
</evidence>
<dbReference type="CDD" id="cd00165">
    <property type="entry name" value="S4"/>
    <property type="match status" value="1"/>
</dbReference>
<dbReference type="PANTHER" id="PTHR11766:SF1">
    <property type="entry name" value="TYROSINE--TRNA LIGASE"/>
    <property type="match status" value="1"/>
</dbReference>
<evidence type="ECO:0000313" key="13">
    <source>
        <dbReference type="Proteomes" id="UP000178109"/>
    </source>
</evidence>
<comment type="caution">
    <text evidence="12">The sequence shown here is derived from an EMBL/GenBank/DDBJ whole genome shotgun (WGS) entry which is preliminary data.</text>
</comment>
<dbReference type="InterPro" id="IPR024088">
    <property type="entry name" value="Tyr-tRNA-ligase_bac-type"/>
</dbReference>
<dbReference type="Pfam" id="PF00579">
    <property type="entry name" value="tRNA-synt_1b"/>
    <property type="match status" value="1"/>
</dbReference>
<dbReference type="Pfam" id="PF01479">
    <property type="entry name" value="S4"/>
    <property type="match status" value="1"/>
</dbReference>
<dbReference type="GO" id="GO:0005524">
    <property type="term" value="F:ATP binding"/>
    <property type="evidence" value="ECO:0007669"/>
    <property type="project" value="UniProtKB-KW"/>
</dbReference>
<organism evidence="12 13">
    <name type="scientific">Candidatus Komeilibacteria bacterium RIFCSPLOWO2_02_FULL_48_11</name>
    <dbReference type="NCBI Taxonomy" id="1798553"/>
    <lineage>
        <taxon>Bacteria</taxon>
        <taxon>Candidatus Komeiliibacteriota</taxon>
    </lineage>
</organism>
<dbReference type="PANTHER" id="PTHR11766">
    <property type="entry name" value="TYROSYL-TRNA SYNTHETASE"/>
    <property type="match status" value="1"/>
</dbReference>
<dbReference type="InterPro" id="IPR002305">
    <property type="entry name" value="aa-tRNA-synth_Ic"/>
</dbReference>
<dbReference type="InterPro" id="IPR036986">
    <property type="entry name" value="S4_RNA-bd_sf"/>
</dbReference>
<dbReference type="GO" id="GO:0006437">
    <property type="term" value="P:tyrosyl-tRNA aminoacylation"/>
    <property type="evidence" value="ECO:0007669"/>
    <property type="project" value="UniProtKB-UniRule"/>
</dbReference>
<evidence type="ECO:0000256" key="2">
    <source>
        <dbReference type="ARBA" id="ARBA00022598"/>
    </source>
</evidence>
<dbReference type="SUPFAM" id="SSF55174">
    <property type="entry name" value="Alpha-L RNA-binding motif"/>
    <property type="match status" value="1"/>
</dbReference>
<dbReference type="AlphaFoldDB" id="A0A1G2BTX4"/>
<dbReference type="GO" id="GO:0005829">
    <property type="term" value="C:cytosol"/>
    <property type="evidence" value="ECO:0007669"/>
    <property type="project" value="TreeGrafter"/>
</dbReference>
<dbReference type="Gene3D" id="1.10.240.10">
    <property type="entry name" value="Tyrosyl-Transfer RNA Synthetase"/>
    <property type="match status" value="1"/>
</dbReference>
<evidence type="ECO:0000256" key="10">
    <source>
        <dbReference type="RuleBase" id="RU363036"/>
    </source>
</evidence>
<sequence>MLKNQEKINEVLERGVQEIAVRKDLEKLLCSGKKIRVYFGIDPTSTRITLGNAVPLRKLRDFQDLGHEVIFLVGSFTALIGDTSDKEAMRQAMTSEEIESNFKTYKEQAAKILDFSKAKIVYNGDWLSKLKFTDIVKLAQNFTVQQMIERDLYQKRLQAGKPIGLHEFLYPLMQGYDSVQLEVDLEIGGNDQLFNMLAGRTLLKIYKNKDKHVLTTPLIEGLDGRKMSKSYGNTVDITDEPNDMFGKIMSLRDDLIVKYFELCTDAAFSEIEAIKKELASGANPRDAKARLGREIVALYYGQKAALKAEQEFKNVFRQGRLPEEMESKKLQVTSYQPKAGQPLADKLQDLLVKLSLAPSKSEARRLIEQGGVRIDGAVNSDWESSVKVKKGMVVQVGKRKFVRIG</sequence>
<dbReference type="InterPro" id="IPR002942">
    <property type="entry name" value="S4_RNA-bd"/>
</dbReference>
<dbReference type="EC" id="6.1.1.1" evidence="1 8"/>
<keyword evidence="6 10" id="KW-0030">Aminoacyl-tRNA synthetase</keyword>
<feature type="domain" description="RNA-binding S4" evidence="11">
    <location>
        <begin position="345"/>
        <end position="403"/>
    </location>
</feature>
<dbReference type="NCBIfam" id="TIGR00234">
    <property type="entry name" value="tyrS"/>
    <property type="match status" value="1"/>
</dbReference>
<dbReference type="GO" id="GO:0003723">
    <property type="term" value="F:RNA binding"/>
    <property type="evidence" value="ECO:0007669"/>
    <property type="project" value="UniProtKB-KW"/>
</dbReference>
<dbReference type="EMBL" id="MHKO01000036">
    <property type="protein sequence ID" value="OGY91810.1"/>
    <property type="molecule type" value="Genomic_DNA"/>
</dbReference>
<dbReference type="Proteomes" id="UP000178109">
    <property type="component" value="Unassembled WGS sequence"/>
</dbReference>
<keyword evidence="4 10" id="KW-0067">ATP-binding</keyword>
<dbReference type="SMART" id="SM00363">
    <property type="entry name" value="S4"/>
    <property type="match status" value="1"/>
</dbReference>
<comment type="similarity">
    <text evidence="10">Belongs to the class-I aminoacyl-tRNA synthetase family.</text>
</comment>
<dbReference type="Gene3D" id="3.10.290.10">
    <property type="entry name" value="RNA-binding S4 domain"/>
    <property type="match status" value="1"/>
</dbReference>
<keyword evidence="5 10" id="KW-0648">Protein biosynthesis</keyword>